<evidence type="ECO:0000256" key="4">
    <source>
        <dbReference type="ARBA" id="ARBA00022833"/>
    </source>
</evidence>
<dbReference type="GO" id="GO:0005634">
    <property type="term" value="C:nucleus"/>
    <property type="evidence" value="ECO:0007669"/>
    <property type="project" value="UniProtKB-SubCell"/>
</dbReference>
<dbReference type="Gene3D" id="3.30.160.60">
    <property type="entry name" value="Classic Zinc Finger"/>
    <property type="match status" value="1"/>
</dbReference>
<keyword evidence="5" id="KW-0539">Nucleus</keyword>
<evidence type="ECO:0000259" key="7">
    <source>
        <dbReference type="PROSITE" id="PS50157"/>
    </source>
</evidence>
<protein>
    <submittedName>
        <fullName evidence="8">Zinc finger protein KNUCKLES-like</fullName>
    </submittedName>
</protein>
<dbReference type="InterPro" id="IPR036236">
    <property type="entry name" value="Znf_C2H2_sf"/>
</dbReference>
<organism evidence="8 9">
    <name type="scientific">Forsythia ovata</name>
    <dbReference type="NCBI Taxonomy" id="205694"/>
    <lineage>
        <taxon>Eukaryota</taxon>
        <taxon>Viridiplantae</taxon>
        <taxon>Streptophyta</taxon>
        <taxon>Embryophyta</taxon>
        <taxon>Tracheophyta</taxon>
        <taxon>Spermatophyta</taxon>
        <taxon>Magnoliopsida</taxon>
        <taxon>eudicotyledons</taxon>
        <taxon>Gunneridae</taxon>
        <taxon>Pentapetalae</taxon>
        <taxon>asterids</taxon>
        <taxon>lamiids</taxon>
        <taxon>Lamiales</taxon>
        <taxon>Oleaceae</taxon>
        <taxon>Forsythieae</taxon>
        <taxon>Forsythia</taxon>
    </lineage>
</organism>
<sequence length="150" mass="16359">MADPSTYDFWKLSTEPSKITQKSNPTPKSSSRMFSCLYCTRKFCTSQALGGHQNAHKRERAANRRTFAAAAVAGRLQNELSLELNAPPPPYSYWLHPLSPIHYGGGGVTSAPLGIFGDGGSSTPDPFSPKNDSVDHVNLDLTLRLMVPRP</sequence>
<evidence type="ECO:0000256" key="6">
    <source>
        <dbReference type="PROSITE-ProRule" id="PRU00042"/>
    </source>
</evidence>
<dbReference type="PANTHER" id="PTHR47287:SF15">
    <property type="entry name" value="ZINC FINGER PROTEIN 3-LIKE"/>
    <property type="match status" value="1"/>
</dbReference>
<dbReference type="Proteomes" id="UP001604277">
    <property type="component" value="Unassembled WGS sequence"/>
</dbReference>
<accession>A0ABD1UW16</accession>
<reference evidence="9" key="1">
    <citation type="submission" date="2024-07" db="EMBL/GenBank/DDBJ databases">
        <title>Two chromosome-level genome assemblies of Korean endemic species Abeliophyllum distichum and Forsythia ovata (Oleaceae).</title>
        <authorList>
            <person name="Jang H."/>
        </authorList>
    </citation>
    <scope>NUCLEOTIDE SEQUENCE [LARGE SCALE GENOMIC DNA]</scope>
</reference>
<gene>
    <name evidence="8" type="ORF">Fot_21833</name>
</gene>
<evidence type="ECO:0000256" key="2">
    <source>
        <dbReference type="ARBA" id="ARBA00022723"/>
    </source>
</evidence>
<dbReference type="GO" id="GO:0008270">
    <property type="term" value="F:zinc ion binding"/>
    <property type="evidence" value="ECO:0007669"/>
    <property type="project" value="UniProtKB-KW"/>
</dbReference>
<evidence type="ECO:0000313" key="9">
    <source>
        <dbReference type="Proteomes" id="UP001604277"/>
    </source>
</evidence>
<evidence type="ECO:0000256" key="1">
    <source>
        <dbReference type="ARBA" id="ARBA00004123"/>
    </source>
</evidence>
<keyword evidence="4" id="KW-0862">Zinc</keyword>
<keyword evidence="9" id="KW-1185">Reference proteome</keyword>
<dbReference type="AlphaFoldDB" id="A0ABD1UW16"/>
<dbReference type="EMBL" id="JBFOLJ010000006">
    <property type="protein sequence ID" value="KAL2529232.1"/>
    <property type="molecule type" value="Genomic_DNA"/>
</dbReference>
<dbReference type="SUPFAM" id="SSF57667">
    <property type="entry name" value="beta-beta-alpha zinc fingers"/>
    <property type="match status" value="1"/>
</dbReference>
<keyword evidence="2" id="KW-0479">Metal-binding</keyword>
<dbReference type="PANTHER" id="PTHR47287">
    <property type="entry name" value="C2H2 AND C2HC ZINC FINGERS SUPERFAMILY PROTEIN"/>
    <property type="match status" value="1"/>
</dbReference>
<evidence type="ECO:0000313" key="8">
    <source>
        <dbReference type="EMBL" id="KAL2529232.1"/>
    </source>
</evidence>
<comment type="caution">
    <text evidence="8">The sequence shown here is derived from an EMBL/GenBank/DDBJ whole genome shotgun (WGS) entry which is preliminary data.</text>
</comment>
<evidence type="ECO:0000256" key="5">
    <source>
        <dbReference type="ARBA" id="ARBA00023242"/>
    </source>
</evidence>
<dbReference type="InterPro" id="IPR044246">
    <property type="entry name" value="ZFP3-like"/>
</dbReference>
<dbReference type="PROSITE" id="PS00028">
    <property type="entry name" value="ZINC_FINGER_C2H2_1"/>
    <property type="match status" value="1"/>
</dbReference>
<name>A0ABD1UW16_9LAMI</name>
<comment type="subcellular location">
    <subcellularLocation>
        <location evidence="1">Nucleus</location>
    </subcellularLocation>
</comment>
<dbReference type="InterPro" id="IPR013087">
    <property type="entry name" value="Znf_C2H2_type"/>
</dbReference>
<keyword evidence="3 6" id="KW-0863">Zinc-finger</keyword>
<evidence type="ECO:0000256" key="3">
    <source>
        <dbReference type="ARBA" id="ARBA00022771"/>
    </source>
</evidence>
<dbReference type="PROSITE" id="PS50157">
    <property type="entry name" value="ZINC_FINGER_C2H2_2"/>
    <property type="match status" value="1"/>
</dbReference>
<feature type="domain" description="C2H2-type" evidence="7">
    <location>
        <begin position="34"/>
        <end position="61"/>
    </location>
</feature>
<proteinExistence type="predicted"/>